<evidence type="ECO:0000313" key="1">
    <source>
        <dbReference type="EMBL" id="ARW58936.1"/>
    </source>
</evidence>
<keyword evidence="2" id="KW-1185">Reference proteome</keyword>
<organism evidence="1 2">
    <name type="scientific">Erwinia phage vB_EamM_Y3</name>
    <dbReference type="NCBI Taxonomy" id="1983553"/>
    <lineage>
        <taxon>Viruses</taxon>
        <taxon>Duplodnaviria</taxon>
        <taxon>Heunggongvirae</taxon>
        <taxon>Uroviricota</taxon>
        <taxon>Caudoviricetes</taxon>
        <taxon>Sasquatchvirus</taxon>
        <taxon>Sasquatchvirus Y3</taxon>
    </lineage>
</organism>
<gene>
    <name evidence="1" type="ORF">Y3_296</name>
</gene>
<dbReference type="EMBL" id="KY984068">
    <property type="protein sequence ID" value="ARW58936.1"/>
    <property type="molecule type" value="Genomic_DNA"/>
</dbReference>
<dbReference type="Proteomes" id="UP000240568">
    <property type="component" value="Segment"/>
</dbReference>
<protein>
    <submittedName>
        <fullName evidence="1">Uncharacterized protein</fullName>
    </submittedName>
</protein>
<name>A0A2H4IBK2_9CAUD</name>
<reference evidence="1 2" key="1">
    <citation type="submission" date="2017-04" db="EMBL/GenBank/DDBJ databases">
        <authorList>
            <person name="Afonso C.L."/>
            <person name="Miller P.J."/>
            <person name="Scott M.A."/>
            <person name="Spackman E."/>
            <person name="Goraichik I."/>
            <person name="Dimitrov K.M."/>
            <person name="Suarez D.L."/>
            <person name="Swayne D.E."/>
        </authorList>
    </citation>
    <scope>NUCLEOTIDE SEQUENCE [LARGE SCALE GENOMIC DNA]</scope>
</reference>
<proteinExistence type="predicted"/>
<sequence length="186" mass="20764">MKSYGYFLVLNHIALAVDNPSKEAGFKSLIELDMFNRASSIVLPDAEPKGFKLAKDLTEAIYPASADVQPTIGQRMMMVQALHDQEVAALLGDTTIFVAHSFTNDELMTRFGFFYDGTDTALFMPYYLRKHIMADQAVFCEGKLTSFDYACSNGAITPHVHSYGLLTAQAYGHDTMPAKYRHNFLL</sequence>
<accession>A0A2H4IBK2</accession>
<evidence type="ECO:0000313" key="2">
    <source>
        <dbReference type="Proteomes" id="UP000240568"/>
    </source>
</evidence>